<dbReference type="EMBL" id="GBXM01081519">
    <property type="protein sequence ID" value="JAH27058.1"/>
    <property type="molecule type" value="Transcribed_RNA"/>
</dbReference>
<organism evidence="1">
    <name type="scientific">Anguilla anguilla</name>
    <name type="common">European freshwater eel</name>
    <name type="synonym">Muraena anguilla</name>
    <dbReference type="NCBI Taxonomy" id="7936"/>
    <lineage>
        <taxon>Eukaryota</taxon>
        <taxon>Metazoa</taxon>
        <taxon>Chordata</taxon>
        <taxon>Craniata</taxon>
        <taxon>Vertebrata</taxon>
        <taxon>Euteleostomi</taxon>
        <taxon>Actinopterygii</taxon>
        <taxon>Neopterygii</taxon>
        <taxon>Teleostei</taxon>
        <taxon>Anguilliformes</taxon>
        <taxon>Anguillidae</taxon>
        <taxon>Anguilla</taxon>
    </lineage>
</organism>
<reference evidence="1" key="1">
    <citation type="submission" date="2014-11" db="EMBL/GenBank/DDBJ databases">
        <authorList>
            <person name="Amaro Gonzalez C."/>
        </authorList>
    </citation>
    <scope>NUCLEOTIDE SEQUENCE</scope>
</reference>
<reference evidence="1" key="2">
    <citation type="journal article" date="2015" name="Fish Shellfish Immunol.">
        <title>Early steps in the European eel (Anguilla anguilla)-Vibrio vulnificus interaction in the gills: Role of the RtxA13 toxin.</title>
        <authorList>
            <person name="Callol A."/>
            <person name="Pajuelo D."/>
            <person name="Ebbesson L."/>
            <person name="Teles M."/>
            <person name="MacKenzie S."/>
            <person name="Amaro C."/>
        </authorList>
    </citation>
    <scope>NUCLEOTIDE SEQUENCE</scope>
</reference>
<dbReference type="EMBL" id="GBXM01076805">
    <property type="protein sequence ID" value="JAH31772.1"/>
    <property type="molecule type" value="Transcribed_RNA"/>
</dbReference>
<name>A0A0E9RSI5_ANGAN</name>
<sequence>MQDYPQLYVSIEFHNFGGRLCRNNNLIHLKYE</sequence>
<accession>A0A0E9RSI5</accession>
<proteinExistence type="predicted"/>
<protein>
    <submittedName>
        <fullName evidence="1">Uncharacterized protein</fullName>
    </submittedName>
</protein>
<evidence type="ECO:0000313" key="1">
    <source>
        <dbReference type="EMBL" id="JAH31772.1"/>
    </source>
</evidence>
<dbReference type="AlphaFoldDB" id="A0A0E9RSI5"/>